<keyword evidence="3" id="KW-0812">Transmembrane</keyword>
<sequence>MSSSSQQRWVLPAALTAIAIVAVVAVILFFTRPWDPASGTEPPSEPTATEPSTAPTEEPSPTPSEPAQEEATFTIGAAGDVLPHDTPIAEARTDDGYDFTPMLAATQPWSEGVDLALCNMEVPLSLPEEEPTGYPLFGAPDQLPQNLVDLGWDGCSTGTNHSLDRGYENLAYTLDMFDEAGLGHAGSARSEEEASTPQLYQLERGGQEITVAQIGGTYGTNGLPIPEDAPWSVSLLDPDRIIDQAAAARSDGADLVVATLHWGVEYQSSPNADQTELAEALADSGQIDLIIGNHPHVPQPFELLDGGPDGEGMWVAYSLGNFISNQDEECCVPQTGTGLFMTATVVKPVDGPARVTGLEWTPMTVDRLGGQRVYPLTELLGGQQPDGLQLDSSTLESRMEGVEDVMAESSGAEFAERTEAPEATGDPAEVVPRSE</sequence>
<feature type="transmembrane region" description="Helical" evidence="3">
    <location>
        <begin position="9"/>
        <end position="30"/>
    </location>
</feature>
<dbReference type="InterPro" id="IPR029052">
    <property type="entry name" value="Metallo-depent_PP-like"/>
</dbReference>
<organism evidence="5 6">
    <name type="scientific">Candidatus Ruania gallistercoris</name>
    <dbReference type="NCBI Taxonomy" id="2838746"/>
    <lineage>
        <taxon>Bacteria</taxon>
        <taxon>Bacillati</taxon>
        <taxon>Actinomycetota</taxon>
        <taxon>Actinomycetes</taxon>
        <taxon>Micrococcales</taxon>
        <taxon>Ruaniaceae</taxon>
        <taxon>Ruania</taxon>
    </lineage>
</organism>
<dbReference type="PANTHER" id="PTHR33393">
    <property type="entry name" value="POLYGLUTAMINE SYNTHESIS ACCESSORY PROTEIN RV0574C-RELATED"/>
    <property type="match status" value="1"/>
</dbReference>
<keyword evidence="3" id="KW-1133">Transmembrane helix</keyword>
<dbReference type="InterPro" id="IPR052169">
    <property type="entry name" value="CW_Biosynth-Accessory"/>
</dbReference>
<protein>
    <submittedName>
        <fullName evidence="5">CapA family protein</fullName>
    </submittedName>
</protein>
<dbReference type="Gene3D" id="3.60.21.10">
    <property type="match status" value="1"/>
</dbReference>
<name>A0A9D2EG32_9MICO</name>
<gene>
    <name evidence="5" type="ORF">H9815_13690</name>
</gene>
<feature type="region of interest" description="Disordered" evidence="2">
    <location>
        <begin position="36"/>
        <end position="69"/>
    </location>
</feature>
<accession>A0A9D2EG32</accession>
<reference evidence="5" key="2">
    <citation type="submission" date="2021-04" db="EMBL/GenBank/DDBJ databases">
        <authorList>
            <person name="Gilroy R."/>
        </authorList>
    </citation>
    <scope>NUCLEOTIDE SEQUENCE</scope>
    <source>
        <strain evidence="5">ChiGjej4B4-7305</strain>
    </source>
</reference>
<evidence type="ECO:0000256" key="3">
    <source>
        <dbReference type="SAM" id="Phobius"/>
    </source>
</evidence>
<dbReference type="Proteomes" id="UP000824037">
    <property type="component" value="Unassembled WGS sequence"/>
</dbReference>
<evidence type="ECO:0000313" key="5">
    <source>
        <dbReference type="EMBL" id="HIZ36822.1"/>
    </source>
</evidence>
<dbReference type="EMBL" id="DXBY01000236">
    <property type="protein sequence ID" value="HIZ36822.1"/>
    <property type="molecule type" value="Genomic_DNA"/>
</dbReference>
<comment type="caution">
    <text evidence="5">The sequence shown here is derived from an EMBL/GenBank/DDBJ whole genome shotgun (WGS) entry which is preliminary data.</text>
</comment>
<dbReference type="InterPro" id="IPR019079">
    <property type="entry name" value="Capsule_synth_CapA"/>
</dbReference>
<evidence type="ECO:0000256" key="1">
    <source>
        <dbReference type="ARBA" id="ARBA00005662"/>
    </source>
</evidence>
<comment type="similarity">
    <text evidence="1">Belongs to the CapA family.</text>
</comment>
<reference evidence="5" key="1">
    <citation type="journal article" date="2021" name="PeerJ">
        <title>Extensive microbial diversity within the chicken gut microbiome revealed by metagenomics and culture.</title>
        <authorList>
            <person name="Gilroy R."/>
            <person name="Ravi A."/>
            <person name="Getino M."/>
            <person name="Pursley I."/>
            <person name="Horton D.L."/>
            <person name="Alikhan N.F."/>
            <person name="Baker D."/>
            <person name="Gharbi K."/>
            <person name="Hall N."/>
            <person name="Watson M."/>
            <person name="Adriaenssens E.M."/>
            <person name="Foster-Nyarko E."/>
            <person name="Jarju S."/>
            <person name="Secka A."/>
            <person name="Antonio M."/>
            <person name="Oren A."/>
            <person name="Chaudhuri R.R."/>
            <person name="La Ragione R."/>
            <person name="Hildebrand F."/>
            <person name="Pallen M.J."/>
        </authorList>
    </citation>
    <scope>NUCLEOTIDE SEQUENCE</scope>
    <source>
        <strain evidence="5">ChiGjej4B4-7305</strain>
    </source>
</reference>
<evidence type="ECO:0000256" key="2">
    <source>
        <dbReference type="SAM" id="MobiDB-lite"/>
    </source>
</evidence>
<feature type="compositionally biased region" description="Low complexity" evidence="2">
    <location>
        <begin position="40"/>
        <end position="57"/>
    </location>
</feature>
<dbReference type="CDD" id="cd07381">
    <property type="entry name" value="MPP_CapA"/>
    <property type="match status" value="1"/>
</dbReference>
<dbReference type="Pfam" id="PF09587">
    <property type="entry name" value="PGA_cap"/>
    <property type="match status" value="1"/>
</dbReference>
<proteinExistence type="inferred from homology"/>
<dbReference type="SMART" id="SM00854">
    <property type="entry name" value="PGA_cap"/>
    <property type="match status" value="1"/>
</dbReference>
<evidence type="ECO:0000313" key="6">
    <source>
        <dbReference type="Proteomes" id="UP000824037"/>
    </source>
</evidence>
<evidence type="ECO:0000259" key="4">
    <source>
        <dbReference type="SMART" id="SM00854"/>
    </source>
</evidence>
<feature type="domain" description="Capsule synthesis protein CapA" evidence="4">
    <location>
        <begin position="74"/>
        <end position="326"/>
    </location>
</feature>
<dbReference type="AlphaFoldDB" id="A0A9D2EG32"/>
<dbReference type="PANTHER" id="PTHR33393:SF13">
    <property type="entry name" value="PGA BIOSYNTHESIS PROTEIN CAPA"/>
    <property type="match status" value="1"/>
</dbReference>
<dbReference type="SUPFAM" id="SSF56300">
    <property type="entry name" value="Metallo-dependent phosphatases"/>
    <property type="match status" value="1"/>
</dbReference>
<keyword evidence="3" id="KW-0472">Membrane</keyword>
<feature type="region of interest" description="Disordered" evidence="2">
    <location>
        <begin position="402"/>
        <end position="435"/>
    </location>
</feature>